<dbReference type="AlphaFoldDB" id="A0A0L0UUC0"/>
<evidence type="ECO:0000313" key="2">
    <source>
        <dbReference type="EMBL" id="KNE90615.1"/>
    </source>
</evidence>
<evidence type="ECO:0000313" key="3">
    <source>
        <dbReference type="Proteomes" id="UP000054564"/>
    </source>
</evidence>
<organism evidence="2 3">
    <name type="scientific">Puccinia striiformis f. sp. tritici PST-78</name>
    <dbReference type="NCBI Taxonomy" id="1165861"/>
    <lineage>
        <taxon>Eukaryota</taxon>
        <taxon>Fungi</taxon>
        <taxon>Dikarya</taxon>
        <taxon>Basidiomycota</taxon>
        <taxon>Pucciniomycotina</taxon>
        <taxon>Pucciniomycetes</taxon>
        <taxon>Pucciniales</taxon>
        <taxon>Pucciniaceae</taxon>
        <taxon>Puccinia</taxon>
    </lineage>
</organism>
<dbReference type="Proteomes" id="UP000054564">
    <property type="component" value="Unassembled WGS sequence"/>
</dbReference>
<accession>A0A0L0UUC0</accession>
<proteinExistence type="predicted"/>
<evidence type="ECO:0000256" key="1">
    <source>
        <dbReference type="SAM" id="MobiDB-lite"/>
    </source>
</evidence>
<dbReference type="EMBL" id="AJIL01000245">
    <property type="protein sequence ID" value="KNE90615.1"/>
    <property type="molecule type" value="Genomic_DNA"/>
</dbReference>
<reference evidence="3" key="1">
    <citation type="submission" date="2014-03" db="EMBL/GenBank/DDBJ databases">
        <title>The Genome Sequence of Puccinia striiformis f. sp. tritici PST-78.</title>
        <authorList>
            <consortium name="The Broad Institute Genome Sequencing Platform"/>
            <person name="Cuomo C."/>
            <person name="Hulbert S."/>
            <person name="Chen X."/>
            <person name="Walker B."/>
            <person name="Young S.K."/>
            <person name="Zeng Q."/>
            <person name="Gargeya S."/>
            <person name="Fitzgerald M."/>
            <person name="Haas B."/>
            <person name="Abouelleil A."/>
            <person name="Alvarado L."/>
            <person name="Arachchi H.M."/>
            <person name="Berlin A.M."/>
            <person name="Chapman S.B."/>
            <person name="Goldberg J."/>
            <person name="Griggs A."/>
            <person name="Gujja S."/>
            <person name="Hansen M."/>
            <person name="Howarth C."/>
            <person name="Imamovic A."/>
            <person name="Larimer J."/>
            <person name="McCowan C."/>
            <person name="Montmayeur A."/>
            <person name="Murphy C."/>
            <person name="Neiman D."/>
            <person name="Pearson M."/>
            <person name="Priest M."/>
            <person name="Roberts A."/>
            <person name="Saif S."/>
            <person name="Shea T."/>
            <person name="Sisk P."/>
            <person name="Sykes S."/>
            <person name="Wortman J."/>
            <person name="Nusbaum C."/>
            <person name="Birren B."/>
        </authorList>
    </citation>
    <scope>NUCLEOTIDE SEQUENCE [LARGE SCALE GENOMIC DNA]</scope>
    <source>
        <strain evidence="3">race PST-78</strain>
    </source>
</reference>
<sequence length="514" mass="58897">MKLNPRILIFLIFHYNATHDLCQPIDLNLEPLAEADDFPSCANQLSLHIPNTHSRKLIDLNEEPSLVDDLDDLRSPLRLHSHLKVTEGHRTASSNPIVIPQTLVPMDIGSGSAQDIFMNLKRKGLDRPSTRNSRHKIEFLRPSGCSSQLEGTADNVAREGGNAIPCSSSLVDHNQIIGRPNPSSLYDSSVTSPETNRRNEEDMSLSATKTKVSNSKDCEISRNHVLEIGSCNENSKVWLPNTADQVTTRDEIEEQQSPGRLKFDKEVFSCPPTTVIPHEFIQNQILDLINIVSPQGFSDHQGELVMSERQFLLHYNHLKIPPHHFPEKFPTKEYHQDKKNLSRISREILWDDRDFWFDRWIQKAKLDPHRFDKALENVELIGIQKAVTTYLFYVDMISTIVPSSQEKENPGTELREAFEFFELLSGQVNSNQSYNEQQLLSQKWEFLKKKISGRGKSNPVSAVWILLEFWMQESRKDFFAKHSSIDSTFNQNSKTFSNHLFYHSINGLTARLKN</sequence>
<feature type="region of interest" description="Disordered" evidence="1">
    <location>
        <begin position="177"/>
        <end position="203"/>
    </location>
</feature>
<dbReference type="OrthoDB" id="10655080at2759"/>
<gene>
    <name evidence="2" type="ORF">PSTG_15933</name>
</gene>
<comment type="caution">
    <text evidence="2">The sequence shown here is derived from an EMBL/GenBank/DDBJ whole genome shotgun (WGS) entry which is preliminary data.</text>
</comment>
<protein>
    <submittedName>
        <fullName evidence="2">Uncharacterized protein</fullName>
    </submittedName>
</protein>
<feature type="compositionally biased region" description="Polar residues" evidence="1">
    <location>
        <begin position="181"/>
        <end position="194"/>
    </location>
</feature>
<keyword evidence="3" id="KW-1185">Reference proteome</keyword>
<name>A0A0L0UUC0_9BASI</name>